<sequence>MVALCRTYDPLKDQLVLQEMQLPSCIQPQLNRSSALPQDPPPKDATTSVASDTATIHHLQQACNLTIEDQEEATSTMHPLREIRFSSLQASTWETTAVKRRPMSSTTNLEARWATAVLSTYSKPPPNQTRSETWHLVFQKFLLDPKTKESGQTR</sequence>
<comment type="caution">
    <text evidence="2">The sequence shown here is derived from an EMBL/GenBank/DDBJ whole genome shotgun (WGS) entry which is preliminary data.</text>
</comment>
<reference evidence="2 3" key="1">
    <citation type="submission" date="2016-12" db="EMBL/GenBank/DDBJ databases">
        <title>The genomes of Aspergillus section Nigri reveals drivers in fungal speciation.</title>
        <authorList>
            <consortium name="DOE Joint Genome Institute"/>
            <person name="Vesth T.C."/>
            <person name="Nybo J."/>
            <person name="Theobald S."/>
            <person name="Brandl J."/>
            <person name="Frisvad J.C."/>
            <person name="Nielsen K.F."/>
            <person name="Lyhne E.K."/>
            <person name="Kogle M.E."/>
            <person name="Kuo A."/>
            <person name="Riley R."/>
            <person name="Clum A."/>
            <person name="Nolan M."/>
            <person name="Lipzen A."/>
            <person name="Salamov A."/>
            <person name="Henrissat B."/>
            <person name="Wiebenga A."/>
            <person name="De Vries R.P."/>
            <person name="Grigoriev I.V."/>
            <person name="Mortensen U.H."/>
            <person name="Andersen M.R."/>
            <person name="Baker S.E."/>
        </authorList>
    </citation>
    <scope>NUCLEOTIDE SEQUENCE [LARGE SCALE GENOMIC DNA]</scope>
    <source>
        <strain evidence="2 3">CBS 115572</strain>
    </source>
</reference>
<organism evidence="2 3">
    <name type="scientific">Aspergillus sclerotioniger CBS 115572</name>
    <dbReference type="NCBI Taxonomy" id="1450535"/>
    <lineage>
        <taxon>Eukaryota</taxon>
        <taxon>Fungi</taxon>
        <taxon>Dikarya</taxon>
        <taxon>Ascomycota</taxon>
        <taxon>Pezizomycotina</taxon>
        <taxon>Eurotiomycetes</taxon>
        <taxon>Eurotiomycetidae</taxon>
        <taxon>Eurotiales</taxon>
        <taxon>Aspergillaceae</taxon>
        <taxon>Aspergillus</taxon>
        <taxon>Aspergillus subgen. Circumdati</taxon>
    </lineage>
</organism>
<dbReference type="GeneID" id="37117001"/>
<protein>
    <submittedName>
        <fullName evidence="2">Uncharacterized protein</fullName>
    </submittedName>
</protein>
<dbReference type="AlphaFoldDB" id="A0A317XB28"/>
<evidence type="ECO:0000313" key="2">
    <source>
        <dbReference type="EMBL" id="PWY95595.1"/>
    </source>
</evidence>
<dbReference type="Proteomes" id="UP000246702">
    <property type="component" value="Unassembled WGS sequence"/>
</dbReference>
<keyword evidence="3" id="KW-1185">Reference proteome</keyword>
<evidence type="ECO:0000313" key="3">
    <source>
        <dbReference type="Proteomes" id="UP000246702"/>
    </source>
</evidence>
<feature type="region of interest" description="Disordered" evidence="1">
    <location>
        <begin position="31"/>
        <end position="50"/>
    </location>
</feature>
<name>A0A317XB28_9EURO</name>
<accession>A0A317XB28</accession>
<evidence type="ECO:0000256" key="1">
    <source>
        <dbReference type="SAM" id="MobiDB-lite"/>
    </source>
</evidence>
<dbReference type="RefSeq" id="XP_025472356.1">
    <property type="nucleotide sequence ID" value="XM_025614858.1"/>
</dbReference>
<proteinExistence type="predicted"/>
<dbReference type="EMBL" id="MSFK01000002">
    <property type="protein sequence ID" value="PWY95595.1"/>
    <property type="molecule type" value="Genomic_DNA"/>
</dbReference>
<gene>
    <name evidence="2" type="ORF">BO94DRAFT_571168</name>
</gene>